<dbReference type="SUPFAM" id="SSF48317">
    <property type="entry name" value="Acid phosphatase/Vanadium-dependent haloperoxidase"/>
    <property type="match status" value="1"/>
</dbReference>
<dbReference type="Gene3D" id="1.10.606.20">
    <property type="match status" value="1"/>
</dbReference>
<keyword evidence="2" id="KW-1185">Reference proteome</keyword>
<proteinExistence type="predicted"/>
<dbReference type="AlphaFoldDB" id="A0A8S9SYF0"/>
<comment type="caution">
    <text evidence="1">The sequence shown here is derived from an EMBL/GenBank/DDBJ whole genome shotgun (WGS) entry which is preliminary data.</text>
</comment>
<reference evidence="1" key="2">
    <citation type="submission" date="2019-11" db="EMBL/GenBank/DDBJ databases">
        <title>Improved Assembly of Tolypothrix boutellei genome.</title>
        <authorList>
            <person name="Sarangi A.N."/>
            <person name="Mukherjee M."/>
            <person name="Ghosh S."/>
            <person name="Singh D."/>
            <person name="Das A."/>
            <person name="Kant S."/>
            <person name="Prusty A."/>
            <person name="Tripathy S."/>
        </authorList>
    </citation>
    <scope>NUCLEOTIDE SEQUENCE</scope>
    <source>
        <strain evidence="1">VB521301</strain>
    </source>
</reference>
<dbReference type="RefSeq" id="WP_167844598.1">
    <property type="nucleotide sequence ID" value="NZ_JHEG04000001.1"/>
</dbReference>
<evidence type="ECO:0000313" key="1">
    <source>
        <dbReference type="EMBL" id="KAF3884283.1"/>
    </source>
</evidence>
<dbReference type="EMBL" id="JHEG04000001">
    <property type="protein sequence ID" value="KAF3884283.1"/>
    <property type="molecule type" value="Genomic_DNA"/>
</dbReference>
<evidence type="ECO:0008006" key="3">
    <source>
        <dbReference type="Google" id="ProtNLM"/>
    </source>
</evidence>
<evidence type="ECO:0000313" key="2">
    <source>
        <dbReference type="Proteomes" id="UP000029738"/>
    </source>
</evidence>
<name>A0A8S9SYF0_9CYAN</name>
<protein>
    <recommendedName>
        <fullName evidence="3">Phosphatidic acid phosphatase type 2/haloperoxidase domain-containing protein</fullName>
    </recommendedName>
</protein>
<dbReference type="InterPro" id="IPR036938">
    <property type="entry name" value="PAP2/HPO_sf"/>
</dbReference>
<reference evidence="1" key="1">
    <citation type="journal article" date="2015" name="Genome Announc.">
        <title>Draft Genome Sequence of Tolypothrix boutellei Strain VB521301.</title>
        <authorList>
            <person name="Chandrababunaidu M.M."/>
            <person name="Singh D."/>
            <person name="Sen D."/>
            <person name="Bhan S."/>
            <person name="Das S."/>
            <person name="Gupta A."/>
            <person name="Adhikary S.P."/>
            <person name="Tripathy S."/>
        </authorList>
    </citation>
    <scope>NUCLEOTIDE SEQUENCE</scope>
    <source>
        <strain evidence="1">VB521301</strain>
    </source>
</reference>
<sequence length="53" mass="6069">MSAFFTKAMLENARSRIYLGIHYQFDSDEGMKAGIRIADYVFDQKNGMQAPSF</sequence>
<dbReference type="Proteomes" id="UP000029738">
    <property type="component" value="Unassembled WGS sequence"/>
</dbReference>
<gene>
    <name evidence="1" type="ORF">DA73_0400001355</name>
</gene>
<organism evidence="1 2">
    <name type="scientific">Tolypothrix bouteillei VB521301</name>
    <dbReference type="NCBI Taxonomy" id="1479485"/>
    <lineage>
        <taxon>Bacteria</taxon>
        <taxon>Bacillati</taxon>
        <taxon>Cyanobacteriota</taxon>
        <taxon>Cyanophyceae</taxon>
        <taxon>Nostocales</taxon>
        <taxon>Tolypothrichaceae</taxon>
        <taxon>Tolypothrix</taxon>
    </lineage>
</organism>
<accession>A0A8S9SYF0</accession>